<organism evidence="1 2">
    <name type="scientific">Sorangium cellulosum</name>
    <name type="common">Polyangium cellulosum</name>
    <dbReference type="NCBI Taxonomy" id="56"/>
    <lineage>
        <taxon>Bacteria</taxon>
        <taxon>Pseudomonadati</taxon>
        <taxon>Myxococcota</taxon>
        <taxon>Polyangia</taxon>
        <taxon>Polyangiales</taxon>
        <taxon>Polyangiaceae</taxon>
        <taxon>Sorangium</taxon>
    </lineage>
</organism>
<comment type="caution">
    <text evidence="1">The sequence shown here is derived from an EMBL/GenBank/DDBJ whole genome shotgun (WGS) entry which is preliminary data.</text>
</comment>
<sequence>MSNGSWETFVRAHFPGYLLPSSRLEAITVEEAARFLSRITGRSHELALLRAASTLAPRIAELRTFAMQLLPDLARNLPSRTDVTARDWRGGFRGRLDVRRTSYRQASGDRSHYVTQARDPSFALPENILVRAVAERLLRLLIDLRKAEVLAQHGWGADAQGAEGELRRVLMTTALREVPPEPIAPHHELSAQGAVHRGYGAALAWHKALRQGLDATDANAVAAMLAEGALTPIEQHTRFEVAVVIRLLQALWNKLEVAQGAKGERFEFHRSLVHAKRDEVASFERGDGARVQVYYNQCHLDPGPRDTGAKHYMGGHAGRLRPDITVVVEKGGQRRAAVIEIKLTEDSRYILQGFHEAIVYRWEYTRHLRGWPKAILVTSADVAGAVRLGDDVVAVGWSKWVPEAVVEGLLEGV</sequence>
<accession>A0A150P1M9</accession>
<name>A0A150P1M9_SORCE</name>
<dbReference type="EMBL" id="JELX01004307">
    <property type="protein sequence ID" value="KYF49057.1"/>
    <property type="molecule type" value="Genomic_DNA"/>
</dbReference>
<dbReference type="AlphaFoldDB" id="A0A150P1M9"/>
<protein>
    <recommendedName>
        <fullName evidence="3">Restriction endonuclease</fullName>
    </recommendedName>
</protein>
<reference evidence="1 2" key="1">
    <citation type="submission" date="2014-02" db="EMBL/GenBank/DDBJ databases">
        <title>The small core and large imbalanced accessory genome model reveals a collaborative survival strategy of Sorangium cellulosum strains in nature.</title>
        <authorList>
            <person name="Han K."/>
            <person name="Peng R."/>
            <person name="Blom J."/>
            <person name="Li Y.-Z."/>
        </authorList>
    </citation>
    <scope>NUCLEOTIDE SEQUENCE [LARGE SCALE GENOMIC DNA]</scope>
    <source>
        <strain evidence="1 2">So0157-18</strain>
    </source>
</reference>
<evidence type="ECO:0000313" key="1">
    <source>
        <dbReference type="EMBL" id="KYF49057.1"/>
    </source>
</evidence>
<proteinExistence type="predicted"/>
<evidence type="ECO:0008006" key="3">
    <source>
        <dbReference type="Google" id="ProtNLM"/>
    </source>
</evidence>
<dbReference type="Proteomes" id="UP000075604">
    <property type="component" value="Unassembled WGS sequence"/>
</dbReference>
<gene>
    <name evidence="1" type="ORF">BE04_29870</name>
</gene>
<evidence type="ECO:0000313" key="2">
    <source>
        <dbReference type="Proteomes" id="UP000075604"/>
    </source>
</evidence>